<dbReference type="WBParaSite" id="PS1159_v2.g12708.t1">
    <property type="protein sequence ID" value="PS1159_v2.g12708.t1"/>
    <property type="gene ID" value="PS1159_v2.g12708"/>
</dbReference>
<name>A0AC35F0Z9_9BILA</name>
<protein>
    <submittedName>
        <fullName evidence="2">CUB domain-containing protein</fullName>
    </submittedName>
</protein>
<proteinExistence type="predicted"/>
<accession>A0AC35F0Z9</accession>
<sequence length="856" mass="96592">MFKLLLPFINLIFFINGQKLIDCSFNESISLNAGEWFKYESVDFPKSIALGPPSCRFSLNMSPTTQLWITPVNGFLGNFGINDWNPINNAFINIDTNTKVQTYLTKGLFETMSLNAATDVGSTKWYGFQTVGIAVDSFFGCPFNEIPINLTNSTTIIPISSTYYSLNSNETKYFPQTNCTWNFKTTDDYKFKFVYRYSKFSFSETLSAQINDEKPENITSNKNIGEAEAYYFNGPNLTLRYSAPQRTPNFYFYAVITVVKKTPIINASCNKTTYDLVNGYSNFESCSTTYNQSTMTQTRIKVELAAETCCDKLTIESGSSNFTLKPNMILNVNPKIESYNINFETDGSIVQGGYNLTSINFSCKNVTQDFIIPCNGTAITAGYKDGYCNNMNVKYIFTMEKYCLRGFNWLFNYNLRENSNDIIFYYIDNVAQPPITNSGGTFSGTNGAVNFRVEFTSNMINDSIFEIGDWSWNFEGSSKAGDLNIIYNLDMHTPTLLFNFERLRLGQELTVTVDPQFSLEMFIATKNLNNLTNFLLFESMDHTNFVGLLSNSSLFIINSTTFLAPKYETKSKVLTIQQNYDLNIVSDASVYFRITPSLPSECSNNNVYHVPEDYGNLTFPVISSETCQYSIITYGYGGRILGIETLYTNSTDSVQITGGSFNQTLPYFDFSESTANNYRDLKLQGSVFNFIIPKHVQTVITCGTKFYAGAYNSTQTISFPNERNIITSPNYGEVYSGYIGQTFLTTINSSFTQSSFLLSIINQNVSSSANFCIQGYGNNNIDLKSQNSSSLWINSSSFTVVYQDVLFSRFLISYQLVESEDSSTISIPTTTHRNNADPSKNFTVITLFIFLLFNKF</sequence>
<organism evidence="1 2">
    <name type="scientific">Panagrolaimus sp. PS1159</name>
    <dbReference type="NCBI Taxonomy" id="55785"/>
    <lineage>
        <taxon>Eukaryota</taxon>
        <taxon>Metazoa</taxon>
        <taxon>Ecdysozoa</taxon>
        <taxon>Nematoda</taxon>
        <taxon>Chromadorea</taxon>
        <taxon>Rhabditida</taxon>
        <taxon>Tylenchina</taxon>
        <taxon>Panagrolaimomorpha</taxon>
        <taxon>Panagrolaimoidea</taxon>
        <taxon>Panagrolaimidae</taxon>
        <taxon>Panagrolaimus</taxon>
    </lineage>
</organism>
<dbReference type="Proteomes" id="UP000887580">
    <property type="component" value="Unplaced"/>
</dbReference>
<evidence type="ECO:0000313" key="1">
    <source>
        <dbReference type="Proteomes" id="UP000887580"/>
    </source>
</evidence>
<reference evidence="2" key="1">
    <citation type="submission" date="2022-11" db="UniProtKB">
        <authorList>
            <consortium name="WormBaseParasite"/>
        </authorList>
    </citation>
    <scope>IDENTIFICATION</scope>
</reference>
<evidence type="ECO:0000313" key="2">
    <source>
        <dbReference type="WBParaSite" id="PS1159_v2.g12708.t1"/>
    </source>
</evidence>